<dbReference type="Pfam" id="PF11248">
    <property type="entry name" value="DUF3046"/>
    <property type="match status" value="1"/>
</dbReference>
<evidence type="ECO:0000313" key="2">
    <source>
        <dbReference type="Proteomes" id="UP000824005"/>
    </source>
</evidence>
<reference evidence="1" key="1">
    <citation type="journal article" date="2021" name="PeerJ">
        <title>Extensive microbial diversity within the chicken gut microbiome revealed by metagenomics and culture.</title>
        <authorList>
            <person name="Gilroy R."/>
            <person name="Ravi A."/>
            <person name="Getino M."/>
            <person name="Pursley I."/>
            <person name="Horton D.L."/>
            <person name="Alikhan N.F."/>
            <person name="Baker D."/>
            <person name="Gharbi K."/>
            <person name="Hall N."/>
            <person name="Watson M."/>
            <person name="Adriaenssens E.M."/>
            <person name="Foster-Nyarko E."/>
            <person name="Jarju S."/>
            <person name="Secka A."/>
            <person name="Antonio M."/>
            <person name="Oren A."/>
            <person name="Chaudhuri R.R."/>
            <person name="La Ragione R."/>
            <person name="Hildebrand F."/>
            <person name="Pallen M.J."/>
        </authorList>
    </citation>
    <scope>NUCLEOTIDE SEQUENCE</scope>
    <source>
        <strain evidence="1">ChiGjej1B1-98</strain>
    </source>
</reference>
<accession>A0A9D1YTV9</accession>
<proteinExistence type="predicted"/>
<dbReference type="EMBL" id="DXDC01000118">
    <property type="protein sequence ID" value="HIY65421.1"/>
    <property type="molecule type" value="Genomic_DNA"/>
</dbReference>
<protein>
    <submittedName>
        <fullName evidence="1">DUF3046 domain-containing protein</fullName>
    </submittedName>
</protein>
<comment type="caution">
    <text evidence="1">The sequence shown here is derived from an EMBL/GenBank/DDBJ whole genome shotgun (WGS) entry which is preliminary data.</text>
</comment>
<gene>
    <name evidence="1" type="ORF">H9830_04000</name>
</gene>
<reference evidence="1" key="2">
    <citation type="submission" date="2021-04" db="EMBL/GenBank/DDBJ databases">
        <authorList>
            <person name="Gilroy R."/>
        </authorList>
    </citation>
    <scope>NUCLEOTIDE SEQUENCE</scope>
    <source>
        <strain evidence="1">ChiGjej1B1-98</strain>
    </source>
</reference>
<organism evidence="1 2">
    <name type="scientific">Candidatus Agrococcus pullicola</name>
    <dbReference type="NCBI Taxonomy" id="2838429"/>
    <lineage>
        <taxon>Bacteria</taxon>
        <taxon>Bacillati</taxon>
        <taxon>Actinomycetota</taxon>
        <taxon>Actinomycetes</taxon>
        <taxon>Micrococcales</taxon>
        <taxon>Microbacteriaceae</taxon>
        <taxon>Agrococcus</taxon>
    </lineage>
</organism>
<dbReference type="Proteomes" id="UP000824005">
    <property type="component" value="Unassembled WGS sequence"/>
</dbReference>
<evidence type="ECO:0000313" key="1">
    <source>
        <dbReference type="EMBL" id="HIY65421.1"/>
    </source>
</evidence>
<sequence>MRRAEFMRAVEAEFGGLGAVLLEDQVLAALQGKTARAALDAGAAPRKVWEALCAANDVPPERRSGTRLLPPESA</sequence>
<dbReference type="AlphaFoldDB" id="A0A9D1YTV9"/>
<dbReference type="InterPro" id="IPR021408">
    <property type="entry name" value="DUF3046"/>
</dbReference>
<name>A0A9D1YTV9_9MICO</name>